<dbReference type="PANTHER" id="PTHR31001">
    <property type="entry name" value="UNCHARACTERIZED TRANSCRIPTIONAL REGULATORY PROTEIN"/>
    <property type="match status" value="1"/>
</dbReference>
<feature type="compositionally biased region" description="Polar residues" evidence="4">
    <location>
        <begin position="91"/>
        <end position="116"/>
    </location>
</feature>
<dbReference type="AlphaFoldDB" id="W9Z305"/>
<dbReference type="PROSITE" id="PS00463">
    <property type="entry name" value="ZN2_CY6_FUNGAL_1"/>
    <property type="match status" value="1"/>
</dbReference>
<dbReference type="EMBL" id="KI980356">
    <property type="protein sequence ID" value="EXK25790.1"/>
    <property type="molecule type" value="Genomic_DNA"/>
</dbReference>
<dbReference type="CDD" id="cd00067">
    <property type="entry name" value="GAL4"/>
    <property type="match status" value="1"/>
</dbReference>
<comment type="subcellular location">
    <subcellularLocation>
        <location evidence="1">Nucleus</location>
    </subcellularLocation>
</comment>
<dbReference type="InterPro" id="IPR001138">
    <property type="entry name" value="Zn2Cys6_DnaBD"/>
</dbReference>
<dbReference type="GO" id="GO:0003677">
    <property type="term" value="F:DNA binding"/>
    <property type="evidence" value="ECO:0007669"/>
    <property type="project" value="InterPro"/>
</dbReference>
<sequence>MTVSGGILLPFSGGSTNTRRLNWALAMAPPRVSTACARCRRQKLKCDATKPCTLCVRSGAVCQPRQMHQSKSTPRGKSRQPSHGELVTPMSPRQSQTTASTLRSQATTSQSSSPNHVSPLDGPTAPDSVESLQFGANRSAISLAMNMYQSLGTRAPTNDSTIPGAPAPPRVSAWRLRSIQMPPRSAMETLLRIYFEKMHWFIWIFHEPSFMAQAHEILSVDSWTRQDMRKVVVMLTVAALGLKCAVQNTSPEGRRLLESISSDPQDLVEQLIGEVRLHLLDLLDDACIETVQVTVLLGGFYIFHGSPSLAWSTIGMSVRAAYGSAIHCASDDDPEDSVATQVRRRCWNHVTVADTFASQIYGRPASIDPAFSELLPLTQMDDTVIPGLGDLSENPDHSVENGSVTALTFHWLKYKLYEIIRETISTFRLLRPRSPMSIEDLQGLIDAVQRIDSRLKNWTKSLPSPFDKSNGIFKADDDEDVQTFASPFPRFFDPQNSDAAADDPALRQLRFQAWLLQETYNAAVVLAHRPLLEYRLSSDYRRALLPKPVADLIDRSFDVSIKAALNISKTPVMQFEHEFCLAFIFIHLFTAGVILCIPPTTYPHSSMAHEAKAGVFRIIQAAKALRSHSQIARHAEELLSDLLKQSLYREVDLAFKEDRPTESGLVVSAAQGGLQFPDFRQATMNKSRGNTPMVDQTASMADAHGFVQPPAAGSNGPTEWTDESYLMNTDVSYLQPLDLPLDEAFGAFGQAMFNLAPDDPLNNWGWGRGFM</sequence>
<dbReference type="GO" id="GO:0008270">
    <property type="term" value="F:zinc ion binding"/>
    <property type="evidence" value="ECO:0007669"/>
    <property type="project" value="InterPro"/>
</dbReference>
<evidence type="ECO:0000256" key="1">
    <source>
        <dbReference type="ARBA" id="ARBA00004123"/>
    </source>
</evidence>
<dbReference type="InterPro" id="IPR036864">
    <property type="entry name" value="Zn2-C6_fun-type_DNA-bd_sf"/>
</dbReference>
<dbReference type="GO" id="GO:0006351">
    <property type="term" value="P:DNA-templated transcription"/>
    <property type="evidence" value="ECO:0007669"/>
    <property type="project" value="InterPro"/>
</dbReference>
<dbReference type="InterPro" id="IPR050613">
    <property type="entry name" value="Sec_Metabolite_Reg"/>
</dbReference>
<reference evidence="6" key="2">
    <citation type="submission" date="2014-02" db="EMBL/GenBank/DDBJ databases">
        <title>Annotation of the Genome Sequence of Fusarium oxysporum f. sp. melonis 26406.</title>
        <authorList>
            <consortium name="The Broad Institute Genomics Platform"/>
            <person name="Ma L.-J."/>
            <person name="Corby-Kistler H."/>
            <person name="Broz K."/>
            <person name="Gale L.R."/>
            <person name="Jonkers W."/>
            <person name="O'Donnell K."/>
            <person name="Ploetz R."/>
            <person name="Steinberg C."/>
            <person name="Schwartz D.C."/>
            <person name="VanEtten H."/>
            <person name="Zhou S."/>
            <person name="Young S.K."/>
            <person name="Zeng Q."/>
            <person name="Gargeya S."/>
            <person name="Fitzgerald M."/>
            <person name="Abouelleil A."/>
            <person name="Alvarado L."/>
            <person name="Chapman S.B."/>
            <person name="Gainer-Dewar J."/>
            <person name="Goldberg J."/>
            <person name="Griggs A."/>
            <person name="Gujja S."/>
            <person name="Hansen M."/>
            <person name="Howarth C."/>
            <person name="Imamovic A."/>
            <person name="Ireland A."/>
            <person name="Larimer J."/>
            <person name="McCowan C."/>
            <person name="Murphy C."/>
            <person name="Pearson M."/>
            <person name="Poon T.W."/>
            <person name="Priest M."/>
            <person name="Roberts A."/>
            <person name="Saif S."/>
            <person name="Shea T."/>
            <person name="Sykes S."/>
            <person name="Wortman J."/>
            <person name="Nusbaum C."/>
            <person name="Birren B."/>
        </authorList>
    </citation>
    <scope>NUCLEOTIDE SEQUENCE</scope>
    <source>
        <strain evidence="6">26406</strain>
    </source>
</reference>
<proteinExistence type="predicted"/>
<dbReference type="SUPFAM" id="SSF57701">
    <property type="entry name" value="Zn2/Cys6 DNA-binding domain"/>
    <property type="match status" value="1"/>
</dbReference>
<protein>
    <recommendedName>
        <fullName evidence="5">Zn(2)-C6 fungal-type domain-containing protein</fullName>
    </recommendedName>
</protein>
<dbReference type="CDD" id="cd12148">
    <property type="entry name" value="fungal_TF_MHR"/>
    <property type="match status" value="1"/>
</dbReference>
<dbReference type="OrthoDB" id="3266505at2759"/>
<reference evidence="6" key="1">
    <citation type="submission" date="2012-04" db="EMBL/GenBank/DDBJ databases">
        <title>The Genome Sequence of Fusarium oxysporum melonis.</title>
        <authorList>
            <consortium name="The Broad Institute Genome Sequencing Platform"/>
            <person name="Ma L.-J."/>
            <person name="Gale L.R."/>
            <person name="Schwartz D.C."/>
            <person name="Zhou S."/>
            <person name="Corby-Kistler H."/>
            <person name="Young S.K."/>
            <person name="Zeng Q."/>
            <person name="Gargeya S."/>
            <person name="Fitzgerald M."/>
            <person name="Haas B."/>
            <person name="Abouelleil A."/>
            <person name="Alvarado L."/>
            <person name="Arachchi H.M."/>
            <person name="Berlin A."/>
            <person name="Brown A."/>
            <person name="Chapman S.B."/>
            <person name="Chen Z."/>
            <person name="Dunbar C."/>
            <person name="Freedman E."/>
            <person name="Gearin G."/>
            <person name="Goldberg J."/>
            <person name="Griggs A."/>
            <person name="Gujja S."/>
            <person name="Heiman D."/>
            <person name="Howarth C."/>
            <person name="Larson L."/>
            <person name="Lui A."/>
            <person name="MacDonald P.J.P."/>
            <person name="Montmayeur A."/>
            <person name="Murphy C."/>
            <person name="Neiman D."/>
            <person name="Pearson M."/>
            <person name="Priest M."/>
            <person name="Roberts A."/>
            <person name="Saif S."/>
            <person name="Shea T."/>
            <person name="Shenoy N."/>
            <person name="Sisk P."/>
            <person name="Stolte C."/>
            <person name="Sykes S."/>
            <person name="Wortman J."/>
            <person name="Nusbaum C."/>
            <person name="Birren B."/>
        </authorList>
    </citation>
    <scope>NUCLEOTIDE SEQUENCE</scope>
    <source>
        <strain evidence="6">26406</strain>
    </source>
</reference>
<evidence type="ECO:0000256" key="2">
    <source>
        <dbReference type="ARBA" id="ARBA00022723"/>
    </source>
</evidence>
<dbReference type="SMART" id="SM00066">
    <property type="entry name" value="GAL4"/>
    <property type="match status" value="1"/>
</dbReference>
<dbReference type="Proteomes" id="UP000030703">
    <property type="component" value="Unassembled WGS sequence"/>
</dbReference>
<feature type="region of interest" description="Disordered" evidence="4">
    <location>
        <begin position="63"/>
        <end position="130"/>
    </location>
</feature>
<keyword evidence="3" id="KW-0539">Nucleus</keyword>
<dbReference type="HOGENOM" id="CLU_005767_1_0_1"/>
<name>W9Z305_FUSOX</name>
<evidence type="ECO:0000259" key="5">
    <source>
        <dbReference type="PROSITE" id="PS50048"/>
    </source>
</evidence>
<dbReference type="Pfam" id="PF04082">
    <property type="entry name" value="Fungal_trans"/>
    <property type="match status" value="1"/>
</dbReference>
<dbReference type="VEuPathDB" id="FungiDB:FOMG_17561"/>
<dbReference type="InterPro" id="IPR007219">
    <property type="entry name" value="XnlR_reg_dom"/>
</dbReference>
<evidence type="ECO:0000256" key="3">
    <source>
        <dbReference type="ARBA" id="ARBA00023242"/>
    </source>
</evidence>
<evidence type="ECO:0000313" key="6">
    <source>
        <dbReference type="EMBL" id="EXK25790.1"/>
    </source>
</evidence>
<accession>W9Z305</accession>
<dbReference type="GO" id="GO:0005634">
    <property type="term" value="C:nucleus"/>
    <property type="evidence" value="ECO:0007669"/>
    <property type="project" value="UniProtKB-SubCell"/>
</dbReference>
<keyword evidence="2" id="KW-0479">Metal-binding</keyword>
<organism evidence="6">
    <name type="scientific">Fusarium oxysporum f. sp. melonis 26406</name>
    <dbReference type="NCBI Taxonomy" id="1089452"/>
    <lineage>
        <taxon>Eukaryota</taxon>
        <taxon>Fungi</taxon>
        <taxon>Dikarya</taxon>
        <taxon>Ascomycota</taxon>
        <taxon>Pezizomycotina</taxon>
        <taxon>Sordariomycetes</taxon>
        <taxon>Hypocreomycetidae</taxon>
        <taxon>Hypocreales</taxon>
        <taxon>Nectriaceae</taxon>
        <taxon>Fusarium</taxon>
        <taxon>Fusarium oxysporum species complex</taxon>
    </lineage>
</organism>
<dbReference type="GO" id="GO:0000981">
    <property type="term" value="F:DNA-binding transcription factor activity, RNA polymerase II-specific"/>
    <property type="evidence" value="ECO:0007669"/>
    <property type="project" value="InterPro"/>
</dbReference>
<dbReference type="PROSITE" id="PS50048">
    <property type="entry name" value="ZN2_CY6_FUNGAL_2"/>
    <property type="match status" value="1"/>
</dbReference>
<dbReference type="Gene3D" id="4.10.240.10">
    <property type="entry name" value="Zn(2)-C6 fungal-type DNA-binding domain"/>
    <property type="match status" value="1"/>
</dbReference>
<gene>
    <name evidence="6" type="ORF">FOMG_17561</name>
</gene>
<evidence type="ECO:0000256" key="4">
    <source>
        <dbReference type="SAM" id="MobiDB-lite"/>
    </source>
</evidence>
<feature type="domain" description="Zn(2)-C6 fungal-type" evidence="5">
    <location>
        <begin position="35"/>
        <end position="62"/>
    </location>
</feature>
<dbReference type="Pfam" id="PF00172">
    <property type="entry name" value="Zn_clus"/>
    <property type="match status" value="1"/>
</dbReference>